<dbReference type="Proteomes" id="UP001302126">
    <property type="component" value="Unassembled WGS sequence"/>
</dbReference>
<reference evidence="7" key="1">
    <citation type="journal article" date="2023" name="Mol. Phylogenet. Evol.">
        <title>Genome-scale phylogeny and comparative genomics of the fungal order Sordariales.</title>
        <authorList>
            <person name="Hensen N."/>
            <person name="Bonometti L."/>
            <person name="Westerberg I."/>
            <person name="Brannstrom I.O."/>
            <person name="Guillou S."/>
            <person name="Cros-Aarteil S."/>
            <person name="Calhoun S."/>
            <person name="Haridas S."/>
            <person name="Kuo A."/>
            <person name="Mondo S."/>
            <person name="Pangilinan J."/>
            <person name="Riley R."/>
            <person name="LaButti K."/>
            <person name="Andreopoulos B."/>
            <person name="Lipzen A."/>
            <person name="Chen C."/>
            <person name="Yan M."/>
            <person name="Daum C."/>
            <person name="Ng V."/>
            <person name="Clum A."/>
            <person name="Steindorff A."/>
            <person name="Ohm R.A."/>
            <person name="Martin F."/>
            <person name="Silar P."/>
            <person name="Natvig D.O."/>
            <person name="Lalanne C."/>
            <person name="Gautier V."/>
            <person name="Ament-Velasquez S.L."/>
            <person name="Kruys A."/>
            <person name="Hutchinson M.I."/>
            <person name="Powell A.J."/>
            <person name="Barry K."/>
            <person name="Miller A.N."/>
            <person name="Grigoriev I.V."/>
            <person name="Debuchy R."/>
            <person name="Gladieux P."/>
            <person name="Hiltunen Thoren M."/>
            <person name="Johannesson H."/>
        </authorList>
    </citation>
    <scope>NUCLEOTIDE SEQUENCE</scope>
    <source>
        <strain evidence="7">PSN309</strain>
    </source>
</reference>
<dbReference type="EMBL" id="MU864371">
    <property type="protein sequence ID" value="KAK4189856.1"/>
    <property type="molecule type" value="Genomic_DNA"/>
</dbReference>
<dbReference type="NCBIfam" id="TIGR00756">
    <property type="entry name" value="PPR"/>
    <property type="match status" value="2"/>
</dbReference>
<keyword evidence="8" id="KW-1185">Reference proteome</keyword>
<protein>
    <recommendedName>
        <fullName evidence="9">Pentatricopeptide repeat-containing protein</fullName>
    </recommendedName>
</protein>
<evidence type="ECO:0000256" key="1">
    <source>
        <dbReference type="ARBA" id="ARBA00006192"/>
    </source>
</evidence>
<organism evidence="7 8">
    <name type="scientific">Podospora australis</name>
    <dbReference type="NCBI Taxonomy" id="1536484"/>
    <lineage>
        <taxon>Eukaryota</taxon>
        <taxon>Fungi</taxon>
        <taxon>Dikarya</taxon>
        <taxon>Ascomycota</taxon>
        <taxon>Pezizomycotina</taxon>
        <taxon>Sordariomycetes</taxon>
        <taxon>Sordariomycetidae</taxon>
        <taxon>Sordariales</taxon>
        <taxon>Podosporaceae</taxon>
        <taxon>Podospora</taxon>
    </lineage>
</organism>
<feature type="region of interest" description="Disordered" evidence="6">
    <location>
        <begin position="60"/>
        <end position="85"/>
    </location>
</feature>
<dbReference type="PROSITE" id="PS51375">
    <property type="entry name" value="PPR"/>
    <property type="match status" value="2"/>
</dbReference>
<comment type="caution">
    <text evidence="7">The sequence shown here is derived from an EMBL/GenBank/DDBJ whole genome shotgun (WGS) entry which is preliminary data.</text>
</comment>
<dbReference type="AlphaFoldDB" id="A0AAN6WYC3"/>
<dbReference type="InterPro" id="IPR011990">
    <property type="entry name" value="TPR-like_helical_dom_sf"/>
</dbReference>
<evidence type="ECO:0008006" key="9">
    <source>
        <dbReference type="Google" id="ProtNLM"/>
    </source>
</evidence>
<feature type="compositionally biased region" description="Basic and acidic residues" evidence="6">
    <location>
        <begin position="114"/>
        <end position="126"/>
    </location>
</feature>
<feature type="repeat" description="PPR" evidence="5">
    <location>
        <begin position="325"/>
        <end position="359"/>
    </location>
</feature>
<evidence type="ECO:0000256" key="2">
    <source>
        <dbReference type="ARBA" id="ARBA00022737"/>
    </source>
</evidence>
<comment type="function">
    <text evidence="3">Regulates mitochondrial small subunit maturation by controlling 15S rRNA 5'-end processing. Localizes to the 5' precursor of the 15S rRNA in a position that is subsequently occupied by mS47 in the mature yeast mtSSU. Uses structure and sequence-specific RNA recognition, binding to a single-stranded region of the precursor and specifically recognizing bases -6 to -1. The exchange of Ccm1 for mS47 is coupled to the irreversible removal of precursor rRNA that is accompanied by conformational changes of the mitoribosomal proteins uS5m and mS26. These conformational changes signal completion of 5'-end rRNA processing through protection of the mature 5'-end of the 15S rRNA and stabilization of mS47. The removal of the 5' precursor together with the dissociation of Ccm1 may be catalyzed by the 5'-3' exoribonuclease Pet127. Involved in the specific removal of group I introns in mitochondrial encoded transcripts.</text>
</comment>
<keyword evidence="2" id="KW-0677">Repeat</keyword>
<comment type="subunit">
    <text evidence="4">Binds to mitochondrial small subunit 15S rRNA.</text>
</comment>
<reference evidence="7" key="2">
    <citation type="submission" date="2023-05" db="EMBL/GenBank/DDBJ databases">
        <authorList>
            <consortium name="Lawrence Berkeley National Laboratory"/>
            <person name="Steindorff A."/>
            <person name="Hensen N."/>
            <person name="Bonometti L."/>
            <person name="Westerberg I."/>
            <person name="Brannstrom I.O."/>
            <person name="Guillou S."/>
            <person name="Cros-Aarteil S."/>
            <person name="Calhoun S."/>
            <person name="Haridas S."/>
            <person name="Kuo A."/>
            <person name="Mondo S."/>
            <person name="Pangilinan J."/>
            <person name="Riley R."/>
            <person name="Labutti K."/>
            <person name="Andreopoulos B."/>
            <person name="Lipzen A."/>
            <person name="Chen C."/>
            <person name="Yanf M."/>
            <person name="Daum C."/>
            <person name="Ng V."/>
            <person name="Clum A."/>
            <person name="Ohm R."/>
            <person name="Martin F."/>
            <person name="Silar P."/>
            <person name="Natvig D."/>
            <person name="Lalanne C."/>
            <person name="Gautier V."/>
            <person name="Ament-Velasquez S.L."/>
            <person name="Kruys A."/>
            <person name="Hutchinson M.I."/>
            <person name="Powell A.J."/>
            <person name="Barry K."/>
            <person name="Miller A.N."/>
            <person name="Grigoriev I.V."/>
            <person name="Debuchy R."/>
            <person name="Gladieux P."/>
            <person name="Thoren M.H."/>
            <person name="Johannesson H."/>
        </authorList>
    </citation>
    <scope>NUCLEOTIDE SEQUENCE</scope>
    <source>
        <strain evidence="7">PSN309</strain>
    </source>
</reference>
<evidence type="ECO:0000313" key="7">
    <source>
        <dbReference type="EMBL" id="KAK4189856.1"/>
    </source>
</evidence>
<evidence type="ECO:0000256" key="5">
    <source>
        <dbReference type="PROSITE-ProRule" id="PRU00708"/>
    </source>
</evidence>
<name>A0AAN6WYC3_9PEZI</name>
<dbReference type="Pfam" id="PF01535">
    <property type="entry name" value="PPR"/>
    <property type="match status" value="2"/>
</dbReference>
<dbReference type="PANTHER" id="PTHR47447">
    <property type="entry name" value="OS03G0856100 PROTEIN"/>
    <property type="match status" value="1"/>
</dbReference>
<gene>
    <name evidence="7" type="ORF">QBC35DRAFT_491955</name>
</gene>
<sequence length="627" mass="71107">MRISSRIDGSICGAILFLHRPASSRSSTSWSAALGFPVSIGPCYSNSGGPERRYHSYRTTRHDRHTTTSSLSSHQHHQQPRPLLPVPALRNVYSIRFESSTPGSCRNHTAAALRELDSETEPEPKPRRPSPLSKERLLALVDAYDGEEVGSVDQYLESARDPYMRGYAPPDAAFLAIAKASEEVAYPASDEVLLPDEHTQETLFELNFAVKFHLFKPNNHQIDLNRIYELYMQLPEPRIMYLTGSQRHDLLKVLGQPDKLDSASMLRFFAVIADVKNSGIPLLQSQWNRVIHFAGKYVGKVTEVENEAALKLWREMEIEAGVPASDMTFNILFDIASKAGNFTLAEMLFREMERRGHRYNRHHYVSLIHFFGLKLETGGMRAAYREMVEAGEAVDTVVMNAMISGLLRSGEESAADAIYERMKRSNMDLAELPARTKSHDRAVTQVLHMFSKLGREHPELQQRAQEMALIAPDLQTYRLLINHYGVERGELGIVINFINDMKYFQIPMHGAIFLALFKGFARHGALYRSPWTADRLESIWEAFLDAYDSNVSGIEIQTWLACSALRAFDACSTIDRVMEVYELLNERWHLGHDDKQFMIAFLAKIINKGGRQGRDYSTSGGTEPWDF</sequence>
<evidence type="ECO:0000313" key="8">
    <source>
        <dbReference type="Proteomes" id="UP001302126"/>
    </source>
</evidence>
<comment type="similarity">
    <text evidence="1">Belongs to the CCM1 family.</text>
</comment>
<feature type="region of interest" description="Disordered" evidence="6">
    <location>
        <begin position="113"/>
        <end position="134"/>
    </location>
</feature>
<evidence type="ECO:0000256" key="3">
    <source>
        <dbReference type="ARBA" id="ARBA00044493"/>
    </source>
</evidence>
<accession>A0AAN6WYC3</accession>
<evidence type="ECO:0000256" key="6">
    <source>
        <dbReference type="SAM" id="MobiDB-lite"/>
    </source>
</evidence>
<dbReference type="PANTHER" id="PTHR47447:SF23">
    <property type="entry name" value="PENTACOTRIPEPTIDE-REPEAT REGION OF PRORP DOMAIN-CONTAINING PROTEIN"/>
    <property type="match status" value="1"/>
</dbReference>
<feature type="repeat" description="PPR" evidence="5">
    <location>
        <begin position="395"/>
        <end position="429"/>
    </location>
</feature>
<dbReference type="InterPro" id="IPR002885">
    <property type="entry name" value="PPR_rpt"/>
</dbReference>
<dbReference type="Gene3D" id="1.25.40.10">
    <property type="entry name" value="Tetratricopeptide repeat domain"/>
    <property type="match status" value="2"/>
</dbReference>
<proteinExistence type="inferred from homology"/>
<evidence type="ECO:0000256" key="4">
    <source>
        <dbReference type="ARBA" id="ARBA00044511"/>
    </source>
</evidence>